<evidence type="ECO:0000313" key="4">
    <source>
        <dbReference type="EMBL" id="PWW28242.1"/>
    </source>
</evidence>
<dbReference type="CDD" id="cd00616">
    <property type="entry name" value="AHBA_syn"/>
    <property type="match status" value="1"/>
</dbReference>
<evidence type="ECO:0000313" key="5">
    <source>
        <dbReference type="Proteomes" id="UP000247150"/>
    </source>
</evidence>
<dbReference type="Proteomes" id="UP000247150">
    <property type="component" value="Unassembled WGS sequence"/>
</dbReference>
<evidence type="ECO:0000256" key="1">
    <source>
        <dbReference type="PIRSR" id="PIRSR000390-1"/>
    </source>
</evidence>
<name>A0A2V2ZV21_9BACI</name>
<dbReference type="PANTHER" id="PTHR30244:SF34">
    <property type="entry name" value="DTDP-4-AMINO-4,6-DIDEOXYGALACTOSE TRANSAMINASE"/>
    <property type="match status" value="1"/>
</dbReference>
<dbReference type="Gene3D" id="3.40.640.10">
    <property type="entry name" value="Type I PLP-dependent aspartate aminotransferase-like (Major domain)"/>
    <property type="match status" value="1"/>
</dbReference>
<evidence type="ECO:0000256" key="2">
    <source>
        <dbReference type="PIRSR" id="PIRSR000390-2"/>
    </source>
</evidence>
<evidence type="ECO:0000256" key="3">
    <source>
        <dbReference type="RuleBase" id="RU004508"/>
    </source>
</evidence>
<dbReference type="InterPro" id="IPR015421">
    <property type="entry name" value="PyrdxlP-dep_Trfase_major"/>
</dbReference>
<dbReference type="GO" id="GO:0030170">
    <property type="term" value="F:pyridoxal phosphate binding"/>
    <property type="evidence" value="ECO:0007669"/>
    <property type="project" value="TreeGrafter"/>
</dbReference>
<proteinExistence type="inferred from homology"/>
<dbReference type="OrthoDB" id="9810913at2"/>
<organism evidence="4 5">
    <name type="scientific">Cytobacillus oceanisediminis</name>
    <dbReference type="NCBI Taxonomy" id="665099"/>
    <lineage>
        <taxon>Bacteria</taxon>
        <taxon>Bacillati</taxon>
        <taxon>Bacillota</taxon>
        <taxon>Bacilli</taxon>
        <taxon>Bacillales</taxon>
        <taxon>Bacillaceae</taxon>
        <taxon>Cytobacillus</taxon>
    </lineage>
</organism>
<comment type="caution">
    <text evidence="4">The sequence shown here is derived from an EMBL/GenBank/DDBJ whole genome shotgun (WGS) entry which is preliminary data.</text>
</comment>
<dbReference type="RefSeq" id="WP_110065113.1">
    <property type="nucleotide sequence ID" value="NZ_QGTW01000006.1"/>
</dbReference>
<dbReference type="InterPro" id="IPR000653">
    <property type="entry name" value="DegT/StrS_aminotransferase"/>
</dbReference>
<dbReference type="EMBL" id="QGTW01000006">
    <property type="protein sequence ID" value="PWW28242.1"/>
    <property type="molecule type" value="Genomic_DNA"/>
</dbReference>
<accession>A0A2V2ZV21</accession>
<dbReference type="SUPFAM" id="SSF53383">
    <property type="entry name" value="PLP-dependent transferases"/>
    <property type="match status" value="1"/>
</dbReference>
<dbReference type="Pfam" id="PF01041">
    <property type="entry name" value="DegT_DnrJ_EryC1"/>
    <property type="match status" value="1"/>
</dbReference>
<dbReference type="GO" id="GO:0008483">
    <property type="term" value="F:transaminase activity"/>
    <property type="evidence" value="ECO:0007669"/>
    <property type="project" value="TreeGrafter"/>
</dbReference>
<protein>
    <submittedName>
        <fullName evidence="4">dTDP-4-amino-4,6-dideoxygalactose transaminase</fullName>
    </submittedName>
</protein>
<dbReference type="PIRSF" id="PIRSF000390">
    <property type="entry name" value="PLP_StrS"/>
    <property type="match status" value="1"/>
</dbReference>
<sequence length="404" mass="44672">MTKLAIDGGKPVRQKPYPIWPVSGEHEKNLLIEVLNSGKWGGSGGANVPDYVPKLPLFEKEFARFQSSSYGVSVMNGTLAITVALQAAGVKPYDEVIMPPYTFIATATAALLYGAIPVFVDVEEDTLLIDPEKVEEAITPKTKAIIAVHIGGTPANMDRLREISTKYNISLIEDAAQAVGSQWKGIAVGALGDLGTFSFQSSKNLTSGEGGMILSNKKHLADKAWSIANVGRVRDGAWYQHDSIGWNIRMTELQAAVLLGQMSRLEEQLQLREKNASLLDQLMGETKGIHLFRKDPRATRNGYHLYMFYLDRELSKKVNKEDFVRKMAAEGIPSTSGYKALNLYDSIIQSIKDWTGEKQQYHCPIAERMGNKQVIWITQTVLLGDEEGIYDAAKAVKKVMQSYL</sequence>
<dbReference type="Gene3D" id="3.90.1150.10">
    <property type="entry name" value="Aspartate Aminotransferase, domain 1"/>
    <property type="match status" value="1"/>
</dbReference>
<dbReference type="PANTHER" id="PTHR30244">
    <property type="entry name" value="TRANSAMINASE"/>
    <property type="match status" value="1"/>
</dbReference>
<gene>
    <name evidence="4" type="ORF">DFO73_10657</name>
</gene>
<dbReference type="AlphaFoldDB" id="A0A2V2ZV21"/>
<comment type="similarity">
    <text evidence="3">Belongs to the DegT/DnrJ/EryC1 family.</text>
</comment>
<dbReference type="InterPro" id="IPR015424">
    <property type="entry name" value="PyrdxlP-dep_Trfase"/>
</dbReference>
<feature type="active site" description="Proton acceptor" evidence="1">
    <location>
        <position position="203"/>
    </location>
</feature>
<dbReference type="InterPro" id="IPR015422">
    <property type="entry name" value="PyrdxlP-dep_Trfase_small"/>
</dbReference>
<dbReference type="GO" id="GO:0000271">
    <property type="term" value="P:polysaccharide biosynthetic process"/>
    <property type="evidence" value="ECO:0007669"/>
    <property type="project" value="TreeGrafter"/>
</dbReference>
<keyword evidence="2 3" id="KW-0663">Pyridoxal phosphate</keyword>
<feature type="modified residue" description="N6-(pyridoxal phosphate)lysine" evidence="2">
    <location>
        <position position="203"/>
    </location>
</feature>
<reference evidence="4 5" key="1">
    <citation type="submission" date="2018-05" db="EMBL/GenBank/DDBJ databases">
        <title>Freshwater and sediment microbial communities from various areas in North America, analyzing microbe dynamics in response to fracking.</title>
        <authorList>
            <person name="Lamendella R."/>
        </authorList>
    </citation>
    <scope>NUCLEOTIDE SEQUENCE [LARGE SCALE GENOMIC DNA]</scope>
    <source>
        <strain evidence="4 5">15_TX</strain>
    </source>
</reference>